<dbReference type="Proteomes" id="UP000177445">
    <property type="component" value="Chromosome"/>
</dbReference>
<dbReference type="RefSeq" id="WP_070968730.1">
    <property type="nucleotide sequence ID" value="NZ_CP017715.1"/>
</dbReference>
<feature type="region of interest" description="Disordered" evidence="1">
    <location>
        <begin position="177"/>
        <end position="202"/>
    </location>
</feature>
<dbReference type="AlphaFoldDB" id="A0A1D9GL83"/>
<gene>
    <name evidence="2" type="ORF">BKP64_08970</name>
</gene>
<evidence type="ECO:0000313" key="3">
    <source>
        <dbReference type="Proteomes" id="UP000177445"/>
    </source>
</evidence>
<reference evidence="2 3" key="1">
    <citation type="submission" date="2016-10" db="EMBL/GenBank/DDBJ databases">
        <title>Marinobacter salinus sp. nov., a moderately halophilic bacterium isolated from a tidal flat environment.</title>
        <authorList>
            <person name="Park S.-J."/>
        </authorList>
    </citation>
    <scope>NUCLEOTIDE SEQUENCE [LARGE SCALE GENOMIC DNA]</scope>
    <source>
        <strain evidence="2 3">Hb8</strain>
    </source>
</reference>
<evidence type="ECO:0000256" key="1">
    <source>
        <dbReference type="SAM" id="MobiDB-lite"/>
    </source>
</evidence>
<dbReference type="OrthoDB" id="6367994at2"/>
<sequence>MTDQVPTEYVHFEGEGYILLRAERGFFSPWDHDIRPDDADSSNWAGFVAHFVVHDRRLYLDYLTVGHIPATKKRSPFEGTDQLEPTLDDIIGDYVLPPLNGVEPTNAGMGYWHYQNINLALDYTGAITLGSEPTQKQPDHLELTFEQGHLVSVKTIPAPIPDATPWAETESLLCVTPSEDFDFDNPRSNNGKDSDNEPPQQP</sequence>
<evidence type="ECO:0000313" key="2">
    <source>
        <dbReference type="EMBL" id="AOY88284.1"/>
    </source>
</evidence>
<name>A0A1D9GL83_9GAMM</name>
<proteinExistence type="predicted"/>
<dbReference type="EMBL" id="CP017715">
    <property type="protein sequence ID" value="AOY88284.1"/>
    <property type="molecule type" value="Genomic_DNA"/>
</dbReference>
<protein>
    <submittedName>
        <fullName evidence="2">Uncharacterized protein</fullName>
    </submittedName>
</protein>
<keyword evidence="3" id="KW-1185">Reference proteome</keyword>
<organism evidence="2 3">
    <name type="scientific">Marinobacter salinus</name>
    <dbReference type="NCBI Taxonomy" id="1874317"/>
    <lineage>
        <taxon>Bacteria</taxon>
        <taxon>Pseudomonadati</taxon>
        <taxon>Pseudomonadota</taxon>
        <taxon>Gammaproteobacteria</taxon>
        <taxon>Pseudomonadales</taxon>
        <taxon>Marinobacteraceae</taxon>
        <taxon>Marinobacter</taxon>
    </lineage>
</organism>
<accession>A0A1D9GL83</accession>
<dbReference type="KEGG" id="msq:BKP64_08970"/>